<dbReference type="Proteomes" id="UP000663419">
    <property type="component" value="Chromosome 1"/>
</dbReference>
<accession>A0A8A1L730</accession>
<dbReference type="VEuPathDB" id="FungiDB:I7I53_10197"/>
<proteinExistence type="predicted"/>
<organism evidence="1 2">
    <name type="scientific">Ajellomyces capsulatus (strain H88)</name>
    <name type="common">Darling's disease fungus</name>
    <name type="synonym">Histoplasma capsulatum</name>
    <dbReference type="NCBI Taxonomy" id="544711"/>
    <lineage>
        <taxon>Eukaryota</taxon>
        <taxon>Fungi</taxon>
        <taxon>Dikarya</taxon>
        <taxon>Ascomycota</taxon>
        <taxon>Pezizomycotina</taxon>
        <taxon>Eurotiomycetes</taxon>
        <taxon>Eurotiomycetidae</taxon>
        <taxon>Onygenales</taxon>
        <taxon>Ajellomycetaceae</taxon>
        <taxon>Histoplasma</taxon>
    </lineage>
</organism>
<protein>
    <submittedName>
        <fullName evidence="1">Uncharacterized protein</fullName>
    </submittedName>
</protein>
<name>A0A8A1L730_AJEC8</name>
<evidence type="ECO:0000313" key="2">
    <source>
        <dbReference type="Proteomes" id="UP000663419"/>
    </source>
</evidence>
<evidence type="ECO:0000313" key="1">
    <source>
        <dbReference type="EMBL" id="QSS49756.1"/>
    </source>
</evidence>
<dbReference type="EMBL" id="CP069102">
    <property type="protein sequence ID" value="QSS49756.1"/>
    <property type="molecule type" value="Genomic_DNA"/>
</dbReference>
<dbReference type="AlphaFoldDB" id="A0A8A1L730"/>
<reference evidence="1" key="1">
    <citation type="submission" date="2021-01" db="EMBL/GenBank/DDBJ databases">
        <title>Chromosome-level genome assembly of a human fungal pathogen reveals clustering of transcriptionally co-regulated genes.</title>
        <authorList>
            <person name="Voorhies M."/>
            <person name="Cohen S."/>
            <person name="Shea T.P."/>
            <person name="Petrus S."/>
            <person name="Munoz J.F."/>
            <person name="Poplawski S."/>
            <person name="Goldman W.E."/>
            <person name="Michael T."/>
            <person name="Cuomo C.A."/>
            <person name="Sil A."/>
            <person name="Beyhan S."/>
        </authorList>
    </citation>
    <scope>NUCLEOTIDE SEQUENCE</scope>
    <source>
        <strain evidence="1">H88</strain>
    </source>
</reference>
<sequence length="86" mass="9434">MRGGVITSVSRTSSLRVEVLLISAANASLRVHGGNLLSGFFDSILIAERLLSVFVNFKTASTWDNWAMCVSTYDKQFFPDSRTSAD</sequence>
<gene>
    <name evidence="1" type="ORF">I7I53_10197</name>
</gene>